<name>A0A2H3SW85_FUSOX</name>
<evidence type="ECO:0008006" key="6">
    <source>
        <dbReference type="Google" id="ProtNLM"/>
    </source>
</evidence>
<dbReference type="InterPro" id="IPR036291">
    <property type="entry name" value="NAD(P)-bd_dom_sf"/>
</dbReference>
<comment type="similarity">
    <text evidence="1">Belongs to the NmrA-type oxidoreductase family. Isoflavone reductase subfamily.</text>
</comment>
<dbReference type="OrthoDB" id="10000533at2759"/>
<dbReference type="SUPFAM" id="SSF51735">
    <property type="entry name" value="NAD(P)-binding Rossmann-fold domains"/>
    <property type="match status" value="1"/>
</dbReference>
<dbReference type="Proteomes" id="UP000219369">
    <property type="component" value="Unassembled WGS sequence"/>
</dbReference>
<dbReference type="Gene3D" id="3.40.50.720">
    <property type="entry name" value="NAD(P)-binding Rossmann-like Domain"/>
    <property type="match status" value="1"/>
</dbReference>
<gene>
    <name evidence="4" type="ORF">FRV6_04885</name>
</gene>
<dbReference type="InterPro" id="IPR051609">
    <property type="entry name" value="NmrA/Isoflavone_reductase-like"/>
</dbReference>
<organism evidence="4 5">
    <name type="scientific">Fusarium oxysporum</name>
    <name type="common">Fusarium vascular wilt</name>
    <dbReference type="NCBI Taxonomy" id="5507"/>
    <lineage>
        <taxon>Eukaryota</taxon>
        <taxon>Fungi</taxon>
        <taxon>Dikarya</taxon>
        <taxon>Ascomycota</taxon>
        <taxon>Pezizomycotina</taxon>
        <taxon>Sordariomycetes</taxon>
        <taxon>Hypocreomycetidae</taxon>
        <taxon>Hypocreales</taxon>
        <taxon>Nectriaceae</taxon>
        <taxon>Fusarium</taxon>
        <taxon>Fusarium oxysporum species complex</taxon>
    </lineage>
</organism>
<dbReference type="AlphaFoldDB" id="A0A2H3SW85"/>
<keyword evidence="3" id="KW-0560">Oxidoreductase</keyword>
<dbReference type="EMBL" id="FMJY01000002">
    <property type="protein sequence ID" value="SCO80672.1"/>
    <property type="molecule type" value="Genomic_DNA"/>
</dbReference>
<proteinExistence type="inferred from homology"/>
<evidence type="ECO:0000256" key="3">
    <source>
        <dbReference type="ARBA" id="ARBA00023002"/>
    </source>
</evidence>
<dbReference type="GO" id="GO:0016491">
    <property type="term" value="F:oxidoreductase activity"/>
    <property type="evidence" value="ECO:0007669"/>
    <property type="project" value="UniProtKB-KW"/>
</dbReference>
<protein>
    <recommendedName>
        <fullName evidence="6">NmrA-like domain-containing protein</fullName>
    </recommendedName>
</protein>
<dbReference type="PANTHER" id="PTHR47706:SF4">
    <property type="entry name" value="NMRA-LIKE DOMAIN-CONTAINING PROTEIN"/>
    <property type="match status" value="1"/>
</dbReference>
<keyword evidence="2" id="KW-0521">NADP</keyword>
<dbReference type="PANTHER" id="PTHR47706">
    <property type="entry name" value="NMRA-LIKE FAMILY PROTEIN"/>
    <property type="match status" value="1"/>
</dbReference>
<evidence type="ECO:0000256" key="1">
    <source>
        <dbReference type="ARBA" id="ARBA00005725"/>
    </source>
</evidence>
<accession>A0A2H3SW85</accession>
<evidence type="ECO:0000313" key="5">
    <source>
        <dbReference type="Proteomes" id="UP000219369"/>
    </source>
</evidence>
<dbReference type="Gene3D" id="3.90.25.10">
    <property type="entry name" value="UDP-galactose 4-epimerase, domain 1"/>
    <property type="match status" value="1"/>
</dbReference>
<sequence>MCANIGVLEAITVQEPVRKIDVMKDAFNGTVDYNVCMNATIGPYECLEFIPPCAWESSSSWILSNLQIEGGPDSGFGMGGWIPNAQALKKTNLEYIHISIGMFSDYFGMPHTKSNLKPRNLFLDIENKRAAVPEDGDVRISVAYSEDLARFIVRLVDDDSKWPKRGLLSGSDTSVTELIASAEKATSHVLCLDGFC</sequence>
<evidence type="ECO:0000313" key="4">
    <source>
        <dbReference type="EMBL" id="SCO80672.1"/>
    </source>
</evidence>
<evidence type="ECO:0000256" key="2">
    <source>
        <dbReference type="ARBA" id="ARBA00022857"/>
    </source>
</evidence>
<reference evidence="5" key="1">
    <citation type="submission" date="2016-09" db="EMBL/GenBank/DDBJ databases">
        <authorList>
            <person name="Guldener U."/>
        </authorList>
    </citation>
    <scope>NUCLEOTIDE SEQUENCE [LARGE SCALE GENOMIC DNA]</scope>
    <source>
        <strain evidence="5">V64-1</strain>
    </source>
</reference>